<dbReference type="OrthoDB" id="5751163at2"/>
<evidence type="ECO:0000313" key="3">
    <source>
        <dbReference type="Proteomes" id="UP000232638"/>
    </source>
</evidence>
<dbReference type="EMBL" id="CP020370">
    <property type="protein sequence ID" value="AUB79592.1"/>
    <property type="molecule type" value="Genomic_DNA"/>
</dbReference>
<dbReference type="RefSeq" id="WP_100917411.1">
    <property type="nucleotide sequence ID" value="NZ_CP020370.1"/>
</dbReference>
<protein>
    <submittedName>
        <fullName evidence="2">Uncharacterized protein</fullName>
    </submittedName>
</protein>
<feature type="repeat" description="TPR" evidence="1">
    <location>
        <begin position="398"/>
        <end position="431"/>
    </location>
</feature>
<reference evidence="2 3" key="1">
    <citation type="submission" date="2017-03" db="EMBL/GenBank/DDBJ databases">
        <title>Complete genome sequence of Candidatus 'Thiodictyon syntrophicum' sp. nov. strain Cad16T, a photolithoautotroph purple sulfur bacterium isolated from an alpine meromictic lake.</title>
        <authorList>
            <person name="Luedin S.M."/>
            <person name="Pothier J.F."/>
            <person name="Danza F."/>
            <person name="Storelli N."/>
            <person name="Wittwer M."/>
            <person name="Tonolla M."/>
        </authorList>
    </citation>
    <scope>NUCLEOTIDE SEQUENCE [LARGE SCALE GENOMIC DNA]</scope>
    <source>
        <strain evidence="2 3">Cad16T</strain>
    </source>
</reference>
<dbReference type="PANTHER" id="PTHR19959:SF119">
    <property type="entry name" value="FUNGAL LIPASE-LIKE DOMAIN-CONTAINING PROTEIN"/>
    <property type="match status" value="1"/>
</dbReference>
<dbReference type="AlphaFoldDB" id="A0A2K8U1Z1"/>
<dbReference type="KEGG" id="tsy:THSYN_00535"/>
<dbReference type="InterPro" id="IPR019734">
    <property type="entry name" value="TPR_rpt"/>
</dbReference>
<name>A0A2K8U1Z1_9GAMM</name>
<dbReference type="SUPFAM" id="SSF48452">
    <property type="entry name" value="TPR-like"/>
    <property type="match status" value="3"/>
</dbReference>
<keyword evidence="1" id="KW-0802">TPR repeat</keyword>
<dbReference type="Gene3D" id="1.25.40.10">
    <property type="entry name" value="Tetratricopeptide repeat domain"/>
    <property type="match status" value="3"/>
</dbReference>
<proteinExistence type="predicted"/>
<sequence length="879" mass="95927">MPSRIDRRIAHQPRWLRLCVGALPGLLLALLTLGALALAGDPGKAMLDNLGEWLPDWLLLPVVGAISGILVNVASERYLDWERQALAARDFFRNHDLAQLVGRSIGMVLRAVAPDLGSQDAALVRHLADRAESHWAEIALTDSAKRWLGSIDERRLVEFVARPERPALTPAQTLALLACLNPERPGTSPNFEEAIAESRVRRALATRFSESVRQALKQDAALDGHAAYAMQLDIANRVLTVAAANLERDAENAAALAAVRETLDELLPRLAAQGIEIGAGIADLAKRLTGIEQIVREEGVRNREAVREDGLSTRSDLAAIKDGQEEILALLRERQAPKTVGETPEQEPLSPELMAKVRDLYERGQGEKKARAAIELKDHEEADRIVQDLKCEPLAEAFRLLTLEGDNWYNAGEYDRAIGPYEQALALRPEDPQAIYNAALAHLQARLGDIAAHRRKAIALLTQAQSTWTREAHPTQWAKTQGNLGNAWAEMPTGERLENLGKAIAAYGLALEVLTREAHPADWAATQNNLGIAWRNMPTGDRAENIGKAIAAYELALEVYTREAHPADWAGTQNNLGRAWTEMPTGNRAENLGKAIAAFGLALEVQTREAHPADWAMIQNNLGAAWANMPNGDRAENLGKAIVACGLALNVYTREAHPAHWAGTQINLGNAWRDMPTGNRADNLRKAIAAYGLALEVLTREAHPAEWASTQNNLGIAWRNMPTGDRAENIGKAIAAYGLALEVRTREAHAANWAMTQNNLGNAWAHMPTGDRVENLGKAIAACRLALEVRTREAHPADWAGSRLNLGLAYGYRADLGGGRSDLGLAIASVRAAAGVWTDVDFPFYFRNYIAPALKKLRTAWLQGEHGTQAEFDAIPPAE</sequence>
<evidence type="ECO:0000313" key="2">
    <source>
        <dbReference type="EMBL" id="AUB79592.1"/>
    </source>
</evidence>
<dbReference type="InterPro" id="IPR011990">
    <property type="entry name" value="TPR-like_helical_dom_sf"/>
</dbReference>
<dbReference type="Proteomes" id="UP000232638">
    <property type="component" value="Chromosome"/>
</dbReference>
<dbReference type="PANTHER" id="PTHR19959">
    <property type="entry name" value="KINESIN LIGHT CHAIN"/>
    <property type="match status" value="1"/>
</dbReference>
<keyword evidence="3" id="KW-1185">Reference proteome</keyword>
<accession>A0A2K8U1Z1</accession>
<dbReference type="PROSITE" id="PS50005">
    <property type="entry name" value="TPR"/>
    <property type="match status" value="1"/>
</dbReference>
<evidence type="ECO:0000256" key="1">
    <source>
        <dbReference type="PROSITE-ProRule" id="PRU00339"/>
    </source>
</evidence>
<organism evidence="2 3">
    <name type="scientific">Candidatus Thiodictyon syntrophicum</name>
    <dbReference type="NCBI Taxonomy" id="1166950"/>
    <lineage>
        <taxon>Bacteria</taxon>
        <taxon>Pseudomonadati</taxon>
        <taxon>Pseudomonadota</taxon>
        <taxon>Gammaproteobacteria</taxon>
        <taxon>Chromatiales</taxon>
        <taxon>Chromatiaceae</taxon>
        <taxon>Thiodictyon</taxon>
    </lineage>
</organism>
<gene>
    <name evidence="2" type="ORF">THSYN_00535</name>
</gene>
<dbReference type="SMART" id="SM00028">
    <property type="entry name" value="TPR"/>
    <property type="match status" value="4"/>
</dbReference>